<keyword evidence="4 6" id="KW-0808">Transferase</keyword>
<comment type="catalytic activity">
    <reaction evidence="6">
        <text>cytidine(1402) in 16S rRNA + S-adenosyl-L-methionine = N(4)-methylcytidine(1402) in 16S rRNA + S-adenosyl-L-homocysteine + H(+)</text>
        <dbReference type="Rhea" id="RHEA:42928"/>
        <dbReference type="Rhea" id="RHEA-COMP:10286"/>
        <dbReference type="Rhea" id="RHEA-COMP:10287"/>
        <dbReference type="ChEBI" id="CHEBI:15378"/>
        <dbReference type="ChEBI" id="CHEBI:57856"/>
        <dbReference type="ChEBI" id="CHEBI:59789"/>
        <dbReference type="ChEBI" id="CHEBI:74506"/>
        <dbReference type="ChEBI" id="CHEBI:82748"/>
        <dbReference type="EC" id="2.1.1.199"/>
    </reaction>
</comment>
<dbReference type="PANTHER" id="PTHR11265:SF0">
    <property type="entry name" value="12S RRNA N4-METHYLCYTIDINE METHYLTRANSFERASE"/>
    <property type="match status" value="1"/>
</dbReference>
<name>A0A7Z0D506_9MICO</name>
<sequence>MSPQAASSKHVPVLLERCIELLRPAFDADASTAADYPRYLIDATLGMAGHAEAVLTNFPSARLVGIDRDPEALQLAGERLAQFADRFTSVHGVYDEIPEIVAELDVPRVHGVLFDLGVSSLQLDETDRGFAYSFDAPLDMRMDSGDTRTAADVVNTYPVADLTRIFKDYGEERFAVRIARAIDARRGSEPFTRSADLVDTIRGALPAAARHAPGHPGKRVFQALRIEVNGELDVLRRAIPAALDALAPSGRIVVLSYHSLEDRIVKRALADVTADKTPIDLPELLPGDSPTFRLLVRGSEQATDDEIAVNPRAKSVRLRAAERIREVA</sequence>
<dbReference type="SUPFAM" id="SSF81799">
    <property type="entry name" value="Putative methyltransferase TM0872, insert domain"/>
    <property type="match status" value="1"/>
</dbReference>
<gene>
    <name evidence="6" type="primary">rsmH</name>
    <name evidence="7" type="ORF">BJY26_003304</name>
</gene>
<keyword evidence="2 6" id="KW-0698">rRNA processing</keyword>
<dbReference type="Pfam" id="PF01795">
    <property type="entry name" value="Methyltransf_5"/>
    <property type="match status" value="1"/>
</dbReference>
<dbReference type="InterPro" id="IPR002903">
    <property type="entry name" value="RsmH"/>
</dbReference>
<keyword evidence="6" id="KW-0963">Cytoplasm</keyword>
<evidence type="ECO:0000256" key="2">
    <source>
        <dbReference type="ARBA" id="ARBA00022552"/>
    </source>
</evidence>
<keyword evidence="3 6" id="KW-0489">Methyltransferase</keyword>
<dbReference type="GO" id="GO:0070475">
    <property type="term" value="P:rRNA base methylation"/>
    <property type="evidence" value="ECO:0007669"/>
    <property type="project" value="UniProtKB-UniRule"/>
</dbReference>
<dbReference type="InterPro" id="IPR023397">
    <property type="entry name" value="SAM-dep_MeTrfase_MraW_recog"/>
</dbReference>
<comment type="similarity">
    <text evidence="1 6">Belongs to the methyltransferase superfamily. RsmH family.</text>
</comment>
<evidence type="ECO:0000256" key="4">
    <source>
        <dbReference type="ARBA" id="ARBA00022679"/>
    </source>
</evidence>
<dbReference type="Gene3D" id="3.40.50.150">
    <property type="entry name" value="Vaccinia Virus protein VP39"/>
    <property type="match status" value="1"/>
</dbReference>
<dbReference type="EMBL" id="JACBZP010000001">
    <property type="protein sequence ID" value="NYI68998.1"/>
    <property type="molecule type" value="Genomic_DNA"/>
</dbReference>
<evidence type="ECO:0000313" key="8">
    <source>
        <dbReference type="Proteomes" id="UP000539111"/>
    </source>
</evidence>
<proteinExistence type="inferred from homology"/>
<protein>
    <recommendedName>
        <fullName evidence="6">Ribosomal RNA small subunit methyltransferase H</fullName>
        <ecNumber evidence="6">2.1.1.199</ecNumber>
    </recommendedName>
    <alternativeName>
        <fullName evidence="6">16S rRNA m(4)C1402 methyltransferase</fullName>
    </alternativeName>
    <alternativeName>
        <fullName evidence="6">rRNA (cytosine-N(4)-)-methyltransferase RsmH</fullName>
    </alternativeName>
</protein>
<dbReference type="PANTHER" id="PTHR11265">
    <property type="entry name" value="S-ADENOSYL-METHYLTRANSFERASE MRAW"/>
    <property type="match status" value="1"/>
</dbReference>
<dbReference type="Gene3D" id="1.10.150.170">
    <property type="entry name" value="Putative methyltransferase TM0872, insert domain"/>
    <property type="match status" value="1"/>
</dbReference>
<dbReference type="Proteomes" id="UP000539111">
    <property type="component" value="Unassembled WGS sequence"/>
</dbReference>
<evidence type="ECO:0000313" key="7">
    <source>
        <dbReference type="EMBL" id="NYI68998.1"/>
    </source>
</evidence>
<dbReference type="RefSeq" id="WP_179429264.1">
    <property type="nucleotide sequence ID" value="NZ_JACBZP010000001.1"/>
</dbReference>
<feature type="binding site" evidence="6">
    <location>
        <position position="94"/>
    </location>
    <ligand>
        <name>S-adenosyl-L-methionine</name>
        <dbReference type="ChEBI" id="CHEBI:59789"/>
    </ligand>
</feature>
<dbReference type="HAMAP" id="MF_01007">
    <property type="entry name" value="16SrRNA_methyltr_H"/>
    <property type="match status" value="1"/>
</dbReference>
<reference evidence="7 8" key="1">
    <citation type="submission" date="2020-07" db="EMBL/GenBank/DDBJ databases">
        <title>Sequencing the genomes of 1000 actinobacteria strains.</title>
        <authorList>
            <person name="Klenk H.-P."/>
        </authorList>
    </citation>
    <scope>NUCLEOTIDE SEQUENCE [LARGE SCALE GENOMIC DNA]</scope>
    <source>
        <strain evidence="7 8">DSM 26341</strain>
    </source>
</reference>
<feature type="binding site" evidence="6">
    <location>
        <begin position="48"/>
        <end position="50"/>
    </location>
    <ligand>
        <name>S-adenosyl-L-methionine</name>
        <dbReference type="ChEBI" id="CHEBI:59789"/>
    </ligand>
</feature>
<dbReference type="EC" id="2.1.1.199" evidence="6"/>
<evidence type="ECO:0000256" key="6">
    <source>
        <dbReference type="HAMAP-Rule" id="MF_01007"/>
    </source>
</evidence>
<keyword evidence="5 6" id="KW-0949">S-adenosyl-L-methionine</keyword>
<keyword evidence="8" id="KW-1185">Reference proteome</keyword>
<comment type="function">
    <text evidence="6">Specifically methylates the N4 position of cytidine in position 1402 (C1402) of 16S rRNA.</text>
</comment>
<organism evidence="7 8">
    <name type="scientific">Spelaeicoccus albus</name>
    <dbReference type="NCBI Taxonomy" id="1280376"/>
    <lineage>
        <taxon>Bacteria</taxon>
        <taxon>Bacillati</taxon>
        <taxon>Actinomycetota</taxon>
        <taxon>Actinomycetes</taxon>
        <taxon>Micrococcales</taxon>
        <taxon>Brevibacteriaceae</taxon>
        <taxon>Spelaeicoccus</taxon>
    </lineage>
</organism>
<comment type="subcellular location">
    <subcellularLocation>
        <location evidence="6">Cytoplasm</location>
    </subcellularLocation>
</comment>
<dbReference type="PIRSF" id="PIRSF004486">
    <property type="entry name" value="MraW"/>
    <property type="match status" value="1"/>
</dbReference>
<evidence type="ECO:0000256" key="3">
    <source>
        <dbReference type="ARBA" id="ARBA00022603"/>
    </source>
</evidence>
<comment type="caution">
    <text evidence="7">The sequence shown here is derived from an EMBL/GenBank/DDBJ whole genome shotgun (WGS) entry which is preliminary data.</text>
</comment>
<accession>A0A7Z0D506</accession>
<dbReference type="InterPro" id="IPR029063">
    <property type="entry name" value="SAM-dependent_MTases_sf"/>
</dbReference>
<feature type="binding site" evidence="6">
    <location>
        <position position="122"/>
    </location>
    <ligand>
        <name>S-adenosyl-L-methionine</name>
        <dbReference type="ChEBI" id="CHEBI:59789"/>
    </ligand>
</feature>
<dbReference type="NCBIfam" id="TIGR00006">
    <property type="entry name" value="16S rRNA (cytosine(1402)-N(4))-methyltransferase RsmH"/>
    <property type="match status" value="1"/>
</dbReference>
<evidence type="ECO:0000256" key="5">
    <source>
        <dbReference type="ARBA" id="ARBA00022691"/>
    </source>
</evidence>
<dbReference type="AlphaFoldDB" id="A0A7Z0D506"/>
<feature type="binding site" evidence="6">
    <location>
        <position position="115"/>
    </location>
    <ligand>
        <name>S-adenosyl-L-methionine</name>
        <dbReference type="ChEBI" id="CHEBI:59789"/>
    </ligand>
</feature>
<dbReference type="GO" id="GO:0005737">
    <property type="term" value="C:cytoplasm"/>
    <property type="evidence" value="ECO:0007669"/>
    <property type="project" value="UniProtKB-SubCell"/>
</dbReference>
<dbReference type="SUPFAM" id="SSF53335">
    <property type="entry name" value="S-adenosyl-L-methionine-dependent methyltransferases"/>
    <property type="match status" value="1"/>
</dbReference>
<feature type="binding site" evidence="6">
    <location>
        <position position="67"/>
    </location>
    <ligand>
        <name>S-adenosyl-L-methionine</name>
        <dbReference type="ChEBI" id="CHEBI:59789"/>
    </ligand>
</feature>
<evidence type="ECO:0000256" key="1">
    <source>
        <dbReference type="ARBA" id="ARBA00010396"/>
    </source>
</evidence>
<dbReference type="GO" id="GO:0071424">
    <property type="term" value="F:rRNA (cytosine-N4-)-methyltransferase activity"/>
    <property type="evidence" value="ECO:0007669"/>
    <property type="project" value="UniProtKB-UniRule"/>
</dbReference>